<proteinExistence type="predicted"/>
<organism evidence="1">
    <name type="scientific">Thermus caliditerrae</name>
    <dbReference type="NCBI Taxonomy" id="1330700"/>
    <lineage>
        <taxon>Bacteria</taxon>
        <taxon>Thermotogati</taxon>
        <taxon>Deinococcota</taxon>
        <taxon>Deinococci</taxon>
        <taxon>Thermales</taxon>
        <taxon>Thermaceae</taxon>
        <taxon>Thermus</taxon>
    </lineage>
</organism>
<comment type="caution">
    <text evidence="1">The sequence shown here is derived from an EMBL/GenBank/DDBJ whole genome shotgun (WGS) entry which is preliminary data.</text>
</comment>
<dbReference type="AlphaFoldDB" id="A0A7C5RDV9"/>
<dbReference type="EMBL" id="DRXE01000043">
    <property type="protein sequence ID" value="HHM67346.1"/>
    <property type="molecule type" value="Genomic_DNA"/>
</dbReference>
<evidence type="ECO:0000313" key="1">
    <source>
        <dbReference type="EMBL" id="HHM67346.1"/>
    </source>
</evidence>
<name>A0A7C5RDV9_9DEIN</name>
<gene>
    <name evidence="1" type="ORF">ENM28_01240</name>
</gene>
<accession>A0A7C5RDV9</accession>
<reference evidence="1" key="1">
    <citation type="journal article" date="2020" name="mSystems">
        <title>Genome- and Community-Level Interaction Insights into Carbon Utilization and Element Cycling Functions of Hydrothermarchaeota in Hydrothermal Sediment.</title>
        <authorList>
            <person name="Zhou Z."/>
            <person name="Liu Y."/>
            <person name="Xu W."/>
            <person name="Pan J."/>
            <person name="Luo Z.H."/>
            <person name="Li M."/>
        </authorList>
    </citation>
    <scope>NUCLEOTIDE SEQUENCE [LARGE SCALE GENOMIC DNA]</scope>
    <source>
        <strain evidence="1">SpSt-1071</strain>
    </source>
</reference>
<protein>
    <submittedName>
        <fullName evidence="1">Uncharacterized protein</fullName>
    </submittedName>
</protein>
<sequence length="101" mass="11194">MLPTLGEYPGWKETLARCTEYVGTITPGRYRLEEVGVDLVGDAALVFAVLKGAHNLPSGWILNALGPKEELPTLEEVMAALEAWGFARDRWVWLHNEGEVT</sequence>